<dbReference type="InterPro" id="IPR036271">
    <property type="entry name" value="Tet_transcr_reg_TetR-rel_C_sf"/>
</dbReference>
<dbReference type="SUPFAM" id="SSF48498">
    <property type="entry name" value="Tetracyclin repressor-like, C-terminal domain"/>
    <property type="match status" value="1"/>
</dbReference>
<dbReference type="SUPFAM" id="SSF46689">
    <property type="entry name" value="Homeodomain-like"/>
    <property type="match status" value="1"/>
</dbReference>
<dbReference type="AlphaFoldDB" id="A0A2A7N8C5"/>
<dbReference type="RefSeq" id="WP_097939685.1">
    <property type="nucleotide sequence ID" value="NZ_BLKS01000001.1"/>
</dbReference>
<organism evidence="6 7">
    <name type="scientific">Mycolicibacterium agri</name>
    <name type="common">Mycobacterium agri</name>
    <dbReference type="NCBI Taxonomy" id="36811"/>
    <lineage>
        <taxon>Bacteria</taxon>
        <taxon>Bacillati</taxon>
        <taxon>Actinomycetota</taxon>
        <taxon>Actinomycetes</taxon>
        <taxon>Mycobacteriales</taxon>
        <taxon>Mycobacteriaceae</taxon>
        <taxon>Mycolicibacterium</taxon>
    </lineage>
</organism>
<evidence type="ECO:0000256" key="1">
    <source>
        <dbReference type="ARBA" id="ARBA00023015"/>
    </source>
</evidence>
<dbReference type="GO" id="GO:0000976">
    <property type="term" value="F:transcription cis-regulatory region binding"/>
    <property type="evidence" value="ECO:0007669"/>
    <property type="project" value="TreeGrafter"/>
</dbReference>
<dbReference type="InterPro" id="IPR050109">
    <property type="entry name" value="HTH-type_TetR-like_transc_reg"/>
</dbReference>
<gene>
    <name evidence="6" type="ORF">CQY20_08760</name>
</gene>
<dbReference type="Gene3D" id="1.10.10.60">
    <property type="entry name" value="Homeodomain-like"/>
    <property type="match status" value="1"/>
</dbReference>
<dbReference type="GO" id="GO:0045892">
    <property type="term" value="P:negative regulation of DNA-templated transcription"/>
    <property type="evidence" value="ECO:0007669"/>
    <property type="project" value="InterPro"/>
</dbReference>
<keyword evidence="3" id="KW-0804">Transcription</keyword>
<dbReference type="Pfam" id="PF02909">
    <property type="entry name" value="TetR_C_1"/>
    <property type="match status" value="1"/>
</dbReference>
<keyword evidence="1" id="KW-0805">Transcription regulation</keyword>
<reference evidence="6 7" key="1">
    <citation type="submission" date="2017-10" db="EMBL/GenBank/DDBJ databases">
        <title>The new phylogeny of genus Mycobacterium.</title>
        <authorList>
            <person name="Tortoli E."/>
            <person name="Trovato A."/>
            <person name="Cirillo D.M."/>
        </authorList>
    </citation>
    <scope>NUCLEOTIDE SEQUENCE [LARGE SCALE GENOMIC DNA]</scope>
    <source>
        <strain evidence="6 7">CCUG37673</strain>
    </source>
</reference>
<name>A0A2A7N8C5_MYCAG</name>
<evidence type="ECO:0000256" key="3">
    <source>
        <dbReference type="ARBA" id="ARBA00023163"/>
    </source>
</evidence>
<evidence type="ECO:0000256" key="4">
    <source>
        <dbReference type="PROSITE-ProRule" id="PRU00335"/>
    </source>
</evidence>
<evidence type="ECO:0000313" key="7">
    <source>
        <dbReference type="Proteomes" id="UP000220914"/>
    </source>
</evidence>
<dbReference type="OrthoDB" id="329481at2"/>
<dbReference type="EMBL" id="PDCP01000012">
    <property type="protein sequence ID" value="PEG39967.1"/>
    <property type="molecule type" value="Genomic_DNA"/>
</dbReference>
<dbReference type="Gene3D" id="1.10.357.10">
    <property type="entry name" value="Tetracycline Repressor, domain 2"/>
    <property type="match status" value="1"/>
</dbReference>
<dbReference type="PROSITE" id="PS50977">
    <property type="entry name" value="HTH_TETR_2"/>
    <property type="match status" value="1"/>
</dbReference>
<comment type="caution">
    <text evidence="6">The sequence shown here is derived from an EMBL/GenBank/DDBJ whole genome shotgun (WGS) entry which is preliminary data.</text>
</comment>
<feature type="domain" description="HTH tetR-type" evidence="5">
    <location>
        <begin position="4"/>
        <end position="64"/>
    </location>
</feature>
<dbReference type="InterPro" id="IPR001647">
    <property type="entry name" value="HTH_TetR"/>
</dbReference>
<accession>A0A2A7N8C5</accession>
<evidence type="ECO:0000313" key="6">
    <source>
        <dbReference type="EMBL" id="PEG39967.1"/>
    </source>
</evidence>
<keyword evidence="2 4" id="KW-0238">DNA-binding</keyword>
<feature type="DNA-binding region" description="H-T-H motif" evidence="4">
    <location>
        <begin position="27"/>
        <end position="46"/>
    </location>
</feature>
<dbReference type="Pfam" id="PF00440">
    <property type="entry name" value="TetR_N"/>
    <property type="match status" value="1"/>
</dbReference>
<sequence>MRARFSTDEIAAAALRLVDESGVAALSMRSLAAALGTGPMTLYNYVDGKEGLEELVVSAVVAGMRLPDLTDDWQHDAHAIATAMWQAIRAHPAAIPLVLTRRMVSATGFAAADALIAALDRAGLDDAHRLAAFHALLGFVTGAAQADLAGPLVAARIGSVADGQYPNVTALSKVAAKTSVEVDFDRGLRMLLDGIAARARRPQQHRRRR</sequence>
<dbReference type="InterPro" id="IPR009057">
    <property type="entry name" value="Homeodomain-like_sf"/>
</dbReference>
<dbReference type="InterPro" id="IPR004111">
    <property type="entry name" value="Repressor_TetR_C"/>
</dbReference>
<dbReference type="GO" id="GO:0003700">
    <property type="term" value="F:DNA-binding transcription factor activity"/>
    <property type="evidence" value="ECO:0007669"/>
    <property type="project" value="TreeGrafter"/>
</dbReference>
<evidence type="ECO:0000259" key="5">
    <source>
        <dbReference type="PROSITE" id="PS50977"/>
    </source>
</evidence>
<proteinExistence type="predicted"/>
<dbReference type="Proteomes" id="UP000220914">
    <property type="component" value="Unassembled WGS sequence"/>
</dbReference>
<dbReference type="PANTHER" id="PTHR30055">
    <property type="entry name" value="HTH-TYPE TRANSCRIPTIONAL REGULATOR RUTR"/>
    <property type="match status" value="1"/>
</dbReference>
<protein>
    <recommendedName>
        <fullName evidence="5">HTH tetR-type domain-containing protein</fullName>
    </recommendedName>
</protein>
<keyword evidence="7" id="KW-1185">Reference proteome</keyword>
<dbReference type="PANTHER" id="PTHR30055:SF151">
    <property type="entry name" value="TRANSCRIPTIONAL REGULATORY PROTEIN"/>
    <property type="match status" value="1"/>
</dbReference>
<evidence type="ECO:0000256" key="2">
    <source>
        <dbReference type="ARBA" id="ARBA00023125"/>
    </source>
</evidence>